<comment type="caution">
    <text evidence="7">The sequence shown here is derived from an EMBL/GenBank/DDBJ whole genome shotgun (WGS) entry which is preliminary data.</text>
</comment>
<evidence type="ECO:0000256" key="5">
    <source>
        <dbReference type="PROSITE-ProRule" id="PRU00309"/>
    </source>
</evidence>
<evidence type="ECO:0000256" key="2">
    <source>
        <dbReference type="ARBA" id="ARBA00022771"/>
    </source>
</evidence>
<dbReference type="AlphaFoldDB" id="A0AAV0Y1W9"/>
<keyword evidence="3" id="KW-0862">Zinc</keyword>
<evidence type="ECO:0000259" key="6">
    <source>
        <dbReference type="PROSITE" id="PS50950"/>
    </source>
</evidence>
<dbReference type="PROSITE" id="PS50950">
    <property type="entry name" value="ZF_THAP"/>
    <property type="match status" value="1"/>
</dbReference>
<proteinExistence type="predicted"/>
<keyword evidence="1" id="KW-0479">Metal-binding</keyword>
<feature type="domain" description="THAP-type" evidence="6">
    <location>
        <begin position="1"/>
        <end position="78"/>
    </location>
</feature>
<reference evidence="7 8" key="1">
    <citation type="submission" date="2023-01" db="EMBL/GenBank/DDBJ databases">
        <authorList>
            <person name="Whitehead M."/>
        </authorList>
    </citation>
    <scope>NUCLEOTIDE SEQUENCE [LARGE SCALE GENOMIC DNA]</scope>
</reference>
<sequence length="86" mass="10226">MHKCIVCGNRSIKTNAKREGVRYHGFPKNDNLSREWLKVLGIDRCHKWQRVCSNHFIEENYRTGKKRFLLPNAIPQPYNRNGFIII</sequence>
<protein>
    <recommendedName>
        <fullName evidence="6">THAP-type domain-containing protein</fullName>
    </recommendedName>
</protein>
<dbReference type="EMBL" id="CARXXK010001250">
    <property type="protein sequence ID" value="CAI6374805.1"/>
    <property type="molecule type" value="Genomic_DNA"/>
</dbReference>
<evidence type="ECO:0000313" key="8">
    <source>
        <dbReference type="Proteomes" id="UP001160148"/>
    </source>
</evidence>
<organism evidence="7 8">
    <name type="scientific">Macrosiphum euphorbiae</name>
    <name type="common">potato aphid</name>
    <dbReference type="NCBI Taxonomy" id="13131"/>
    <lineage>
        <taxon>Eukaryota</taxon>
        <taxon>Metazoa</taxon>
        <taxon>Ecdysozoa</taxon>
        <taxon>Arthropoda</taxon>
        <taxon>Hexapoda</taxon>
        <taxon>Insecta</taxon>
        <taxon>Pterygota</taxon>
        <taxon>Neoptera</taxon>
        <taxon>Paraneoptera</taxon>
        <taxon>Hemiptera</taxon>
        <taxon>Sternorrhyncha</taxon>
        <taxon>Aphidomorpha</taxon>
        <taxon>Aphidoidea</taxon>
        <taxon>Aphididae</taxon>
        <taxon>Macrosiphini</taxon>
        <taxon>Macrosiphum</taxon>
    </lineage>
</organism>
<accession>A0AAV0Y1W9</accession>
<keyword evidence="8" id="KW-1185">Reference proteome</keyword>
<evidence type="ECO:0000256" key="1">
    <source>
        <dbReference type="ARBA" id="ARBA00022723"/>
    </source>
</evidence>
<evidence type="ECO:0000256" key="4">
    <source>
        <dbReference type="ARBA" id="ARBA00023125"/>
    </source>
</evidence>
<dbReference type="GO" id="GO:0003677">
    <property type="term" value="F:DNA binding"/>
    <property type="evidence" value="ECO:0007669"/>
    <property type="project" value="UniProtKB-UniRule"/>
</dbReference>
<dbReference type="Gene3D" id="6.20.210.20">
    <property type="entry name" value="THAP domain"/>
    <property type="match status" value="1"/>
</dbReference>
<keyword evidence="2 5" id="KW-0863">Zinc-finger</keyword>
<dbReference type="InterPro" id="IPR006612">
    <property type="entry name" value="THAP_Znf"/>
</dbReference>
<gene>
    <name evidence="7" type="ORF">MEUPH1_LOCUS28388</name>
</gene>
<dbReference type="GO" id="GO:0008270">
    <property type="term" value="F:zinc ion binding"/>
    <property type="evidence" value="ECO:0007669"/>
    <property type="project" value="UniProtKB-KW"/>
</dbReference>
<dbReference type="SUPFAM" id="SSF57716">
    <property type="entry name" value="Glucocorticoid receptor-like (DNA-binding domain)"/>
    <property type="match status" value="1"/>
</dbReference>
<evidence type="ECO:0000256" key="3">
    <source>
        <dbReference type="ARBA" id="ARBA00022833"/>
    </source>
</evidence>
<name>A0AAV0Y1W9_9HEMI</name>
<dbReference type="Proteomes" id="UP001160148">
    <property type="component" value="Unassembled WGS sequence"/>
</dbReference>
<dbReference type="SMART" id="SM00980">
    <property type="entry name" value="THAP"/>
    <property type="match status" value="1"/>
</dbReference>
<keyword evidence="4 5" id="KW-0238">DNA-binding</keyword>
<dbReference type="InterPro" id="IPR038441">
    <property type="entry name" value="THAP_Znf_sf"/>
</dbReference>
<evidence type="ECO:0000313" key="7">
    <source>
        <dbReference type="EMBL" id="CAI6374805.1"/>
    </source>
</evidence>
<dbReference type="Pfam" id="PF05485">
    <property type="entry name" value="THAP"/>
    <property type="match status" value="1"/>
</dbReference>